<dbReference type="KEGG" id="tbi:Tbis_2753"/>
<dbReference type="STRING" id="469371.Tbis_2753"/>
<dbReference type="Proteomes" id="UP000006640">
    <property type="component" value="Chromosome"/>
</dbReference>
<proteinExistence type="predicted"/>
<name>D6Y637_THEBD</name>
<dbReference type="RefSeq" id="WP_013132986.1">
    <property type="nucleotide sequence ID" value="NC_014165.1"/>
</dbReference>
<dbReference type="OrthoDB" id="3387194at2"/>
<organism evidence="1 2">
    <name type="scientific">Thermobispora bispora (strain ATCC 19993 / DSM 43833 / CBS 139.67 / JCM 10125 / KCTC 9307 / NBRC 14880 / R51)</name>
    <dbReference type="NCBI Taxonomy" id="469371"/>
    <lineage>
        <taxon>Bacteria</taxon>
        <taxon>Bacillati</taxon>
        <taxon>Actinomycetota</taxon>
        <taxon>Actinomycetes</taxon>
        <taxon>Streptosporangiales</taxon>
        <taxon>Streptosporangiaceae</taxon>
        <taxon>Thermobispora</taxon>
    </lineage>
</organism>
<dbReference type="HOGENOM" id="CLU_183126_0_0_11"/>
<keyword evidence="2" id="KW-1185">Reference proteome</keyword>
<dbReference type="EMBL" id="CP001874">
    <property type="protein sequence ID" value="ADG89453.1"/>
    <property type="molecule type" value="Genomic_DNA"/>
</dbReference>
<evidence type="ECO:0000313" key="1">
    <source>
        <dbReference type="EMBL" id="ADG89453.1"/>
    </source>
</evidence>
<protein>
    <submittedName>
        <fullName evidence="1">Uncharacterized protein</fullName>
    </submittedName>
</protein>
<gene>
    <name evidence="1" type="ordered locus">Tbis_2753</name>
</gene>
<sequence length="91" mass="9969">MDDERLEDLPTRELHHRAVRHAVRHGDVGFLWRLLKAIPVAEAASGHGEEAANDLTRVAALISDALSAGEGDVGEALRPIYLEYLSHHPDA</sequence>
<evidence type="ECO:0000313" key="2">
    <source>
        <dbReference type="Proteomes" id="UP000006640"/>
    </source>
</evidence>
<dbReference type="AlphaFoldDB" id="D6Y637"/>
<dbReference type="eggNOG" id="ENOG503334W">
    <property type="taxonomic scope" value="Bacteria"/>
</dbReference>
<accession>D6Y637</accession>
<reference evidence="1 2" key="1">
    <citation type="submission" date="2010-01" db="EMBL/GenBank/DDBJ databases">
        <title>The complete genome of Thermobispora bispora DSM 43833.</title>
        <authorList>
            <consortium name="US DOE Joint Genome Institute (JGI-PGF)"/>
            <person name="Lucas S."/>
            <person name="Copeland A."/>
            <person name="Lapidus A."/>
            <person name="Glavina del Rio T."/>
            <person name="Dalin E."/>
            <person name="Tice H."/>
            <person name="Bruce D."/>
            <person name="Goodwin L."/>
            <person name="Pitluck S."/>
            <person name="Kyrpides N."/>
            <person name="Mavromatis K."/>
            <person name="Ivanova N."/>
            <person name="Mikhailova N."/>
            <person name="Chertkov O."/>
            <person name="Brettin T."/>
            <person name="Detter J.C."/>
            <person name="Han C."/>
            <person name="Larimer F."/>
            <person name="Land M."/>
            <person name="Hauser L."/>
            <person name="Markowitz V."/>
            <person name="Cheng J.-F."/>
            <person name="Hugenholtz P."/>
            <person name="Woyke T."/>
            <person name="Wu D."/>
            <person name="Jando M."/>
            <person name="Schneider S."/>
            <person name="Klenk H.-P."/>
            <person name="Eisen J.A."/>
        </authorList>
    </citation>
    <scope>NUCLEOTIDE SEQUENCE [LARGE SCALE GENOMIC DNA]</scope>
    <source>
        <strain evidence="2">ATCC 19993 / DSM 43833 / CBS 139.67 / JCM 10125 / KCTC 9307 / NBRC 14880 / R51</strain>
    </source>
</reference>